<organism evidence="1 2">
    <name type="scientific">Clostridium senegalense</name>
    <dbReference type="NCBI Taxonomy" id="1465809"/>
    <lineage>
        <taxon>Bacteria</taxon>
        <taxon>Bacillati</taxon>
        <taxon>Bacillota</taxon>
        <taxon>Clostridia</taxon>
        <taxon>Eubacteriales</taxon>
        <taxon>Clostridiaceae</taxon>
        <taxon>Clostridium</taxon>
    </lineage>
</organism>
<protein>
    <submittedName>
        <fullName evidence="1">Uncharacterized protein</fullName>
    </submittedName>
</protein>
<reference evidence="1 2" key="1">
    <citation type="submission" date="2020-02" db="EMBL/GenBank/DDBJ databases">
        <title>Genome assembly of a novel Clostridium senegalense strain.</title>
        <authorList>
            <person name="Gupta T.B."/>
            <person name="Jauregui R."/>
            <person name="Maclean P."/>
            <person name="Nawarathana A."/>
            <person name="Brightwell G."/>
        </authorList>
    </citation>
    <scope>NUCLEOTIDE SEQUENCE [LARGE SCALE GENOMIC DNA]</scope>
    <source>
        <strain evidence="1 2">AGRFS4</strain>
    </source>
</reference>
<sequence length="331" mass="38779">MILYGKKYEGFQLITDNCLRAELKLNRETKMIEKYTSYPDCNGRIGLYGIFSLLSDLSRNRCNAYLNEIKIKDMSNNYINIIDYLFQEDNLTLNGLILNYWRSEPVLSYKDSDCIAYLKPISNNILEIVHIENMSNSNTLDSKKNTVNYLNKNISNMIGYDNCYNIKYSKDLLNFENVVALIQSIDVKRHILYEKITFEYLDMDSNVLFVSVCDTINPYKYIIMETENLSDQLRYLANRVINYNCILDNLNNEYQAEKLQSIIHKIYKEYGIKISIYNYSDYKLSFKLKLENDYDIIEIDIIKGLIISNNVKDINSIGVSILELLNLTKLN</sequence>
<evidence type="ECO:0000313" key="1">
    <source>
        <dbReference type="EMBL" id="NEU05023.1"/>
    </source>
</evidence>
<evidence type="ECO:0000313" key="2">
    <source>
        <dbReference type="Proteomes" id="UP000481872"/>
    </source>
</evidence>
<dbReference type="AlphaFoldDB" id="A0A6M0H4L6"/>
<dbReference type="Proteomes" id="UP000481872">
    <property type="component" value="Unassembled WGS sequence"/>
</dbReference>
<name>A0A6M0H4L6_9CLOT</name>
<comment type="caution">
    <text evidence="1">The sequence shown here is derived from an EMBL/GenBank/DDBJ whole genome shotgun (WGS) entry which is preliminary data.</text>
</comment>
<dbReference type="EMBL" id="JAAGPU010000015">
    <property type="protein sequence ID" value="NEU05023.1"/>
    <property type="molecule type" value="Genomic_DNA"/>
</dbReference>
<proteinExistence type="predicted"/>
<gene>
    <name evidence="1" type="ORF">G3M99_09185</name>
</gene>
<keyword evidence="2" id="KW-1185">Reference proteome</keyword>
<dbReference type="RefSeq" id="WP_199869947.1">
    <property type="nucleotide sequence ID" value="NZ_JAAGPU010000015.1"/>
</dbReference>
<accession>A0A6M0H4L6</accession>